<dbReference type="PANTHER" id="PTHR35889:SF3">
    <property type="entry name" value="F-BOX DOMAIN-CONTAINING PROTEIN"/>
    <property type="match status" value="1"/>
</dbReference>
<dbReference type="GO" id="GO:0046872">
    <property type="term" value="F:metal ion binding"/>
    <property type="evidence" value="ECO:0007669"/>
    <property type="project" value="UniProtKB-KW"/>
</dbReference>
<comment type="caution">
    <text evidence="6">The sequence shown here is derived from an EMBL/GenBank/DDBJ whole genome shotgun (WGS) entry which is preliminary data.</text>
</comment>
<dbReference type="InterPro" id="IPR009056">
    <property type="entry name" value="Cyt_c-like_dom"/>
</dbReference>
<dbReference type="EMBL" id="SJPT01000002">
    <property type="protein sequence ID" value="TWU25020.1"/>
    <property type="molecule type" value="Genomic_DNA"/>
</dbReference>
<dbReference type="PANTHER" id="PTHR35889">
    <property type="entry name" value="CYCLOINULO-OLIGOSACCHARIDE FRUCTANOTRANSFERASE-RELATED"/>
    <property type="match status" value="1"/>
</dbReference>
<dbReference type="InterPro" id="IPR036909">
    <property type="entry name" value="Cyt_c-like_dom_sf"/>
</dbReference>
<evidence type="ECO:0000256" key="3">
    <source>
        <dbReference type="ARBA" id="ARBA00023004"/>
    </source>
</evidence>
<evidence type="ECO:0000313" key="6">
    <source>
        <dbReference type="EMBL" id="TWU25020.1"/>
    </source>
</evidence>
<dbReference type="InterPro" id="IPR011444">
    <property type="entry name" value="DUF1549"/>
</dbReference>
<dbReference type="SUPFAM" id="SSF46626">
    <property type="entry name" value="Cytochrome c"/>
    <property type="match status" value="1"/>
</dbReference>
<evidence type="ECO:0000256" key="1">
    <source>
        <dbReference type="ARBA" id="ARBA00022617"/>
    </source>
</evidence>
<dbReference type="Pfam" id="PF07635">
    <property type="entry name" value="PSCyt1"/>
    <property type="match status" value="1"/>
</dbReference>
<evidence type="ECO:0000259" key="5">
    <source>
        <dbReference type="PROSITE" id="PS51007"/>
    </source>
</evidence>
<dbReference type="AlphaFoldDB" id="A0A5C6CK72"/>
<dbReference type="PROSITE" id="PS51007">
    <property type="entry name" value="CYTC"/>
    <property type="match status" value="1"/>
</dbReference>
<feature type="domain" description="Cytochrome c" evidence="5">
    <location>
        <begin position="86"/>
        <end position="177"/>
    </location>
</feature>
<keyword evidence="1 4" id="KW-0349">Heme</keyword>
<dbReference type="Pfam" id="PF07587">
    <property type="entry name" value="PSD1"/>
    <property type="match status" value="1"/>
</dbReference>
<dbReference type="InterPro" id="IPR011429">
    <property type="entry name" value="Cyt_c_Planctomycete-type"/>
</dbReference>
<dbReference type="GO" id="GO:0020037">
    <property type="term" value="F:heme binding"/>
    <property type="evidence" value="ECO:0007669"/>
    <property type="project" value="InterPro"/>
</dbReference>
<protein>
    <submittedName>
        <fullName evidence="6">Planctomycete cytochrome C</fullName>
    </submittedName>
</protein>
<dbReference type="InterPro" id="IPR022655">
    <property type="entry name" value="DUF1553"/>
</dbReference>
<dbReference type="Pfam" id="PF07583">
    <property type="entry name" value="PSCyt2"/>
    <property type="match status" value="1"/>
</dbReference>
<keyword evidence="3 4" id="KW-0408">Iron</keyword>
<keyword evidence="2 4" id="KW-0479">Metal-binding</keyword>
<gene>
    <name evidence="6" type="ORF">Pla52o_13170</name>
</gene>
<sequence>MVASSNGPSATFIGCRAPLTCPTSRRQEIKIMIRRRLSSCFRSLPLCAFAFAIVCSAFEAPGVFLMRLDSAEPTVDREKQEPKQIDFLKQIQPILAKRCFACHGPDQAEGGISFAEQASAFATADSGDHAIVPGDQDASMLLTRILTDDASERMPPEGDPVSAAEAKLLSQWIAAGAPWGKHYAFEPMAEVAPPQVDDPLWNQNPIDAFLYKSLDDVGLKPNAMADRRTLVRRAYYDLTGLPPSPAAVEEFLNDESPEAFAKLVDELLQSPHYGERWGRHWLDLVRYGETNSFERDNPKINAWKYRDYVIRSFNEDKPYDQFVREQLAGDELDEVTAESLTATGYYRLAAWDDEPVDRVQARFDEMDDLIMTTGQVFLGLTINCARCHDHKIDPIPQTDYYSMLAFFEDVTRYADRGTEPANNQIDITSPELKARYHQNDVARREIESAMRTIEQAGIVKMAAPDQRATEGPRPERDKILNEKLKDHLSADQWTEYQSLRDALSQNQRELKELPPRDAVMGLAKYTPKPAKTFVMFRGNPHSPGDEVQPAFPEIFESTIPEIPARSDVARADAFNNRSLGRRRVLADWIVTEDNRLTARVMANRIWQFHFGRGIVRSSNNFGQLGTPPTHPELLDWLAQTFVESGWKIKAMHRLVMNSRAYQMSSQSHATGVATDPGNDLFWRFDPRRLSAEEVRDSILAVNGSLNPQVYGPSFYEKLSAEVLAGQSRPGQGWGTSSETERNRRSVYIHVKRTLLTPLLTAFDFPDPDLTCEARFATLQPGQALSLLNSDFIHEQAAKFAASIDAAAVNNDEVVRRAITATFARPASEGEIADGVNLIASLETAPGMTRQRAVGLYCLTVMNWNEFLFLD</sequence>
<reference evidence="6 7" key="1">
    <citation type="submission" date="2019-02" db="EMBL/GenBank/DDBJ databases">
        <title>Deep-cultivation of Planctomycetes and their phenomic and genomic characterization uncovers novel biology.</title>
        <authorList>
            <person name="Wiegand S."/>
            <person name="Jogler M."/>
            <person name="Boedeker C."/>
            <person name="Pinto D."/>
            <person name="Vollmers J."/>
            <person name="Rivas-Marin E."/>
            <person name="Kohn T."/>
            <person name="Peeters S.H."/>
            <person name="Heuer A."/>
            <person name="Rast P."/>
            <person name="Oberbeckmann S."/>
            <person name="Bunk B."/>
            <person name="Jeske O."/>
            <person name="Meyerdierks A."/>
            <person name="Storesund J.E."/>
            <person name="Kallscheuer N."/>
            <person name="Luecker S."/>
            <person name="Lage O.M."/>
            <person name="Pohl T."/>
            <person name="Merkel B.J."/>
            <person name="Hornburger P."/>
            <person name="Mueller R.-W."/>
            <person name="Bruemmer F."/>
            <person name="Labrenz M."/>
            <person name="Spormann A.M."/>
            <person name="Op Den Camp H."/>
            <person name="Overmann J."/>
            <person name="Amann R."/>
            <person name="Jetten M.S.M."/>
            <person name="Mascher T."/>
            <person name="Medema M.H."/>
            <person name="Devos D.P."/>
            <person name="Kaster A.-K."/>
            <person name="Ovreas L."/>
            <person name="Rohde M."/>
            <person name="Galperin M.Y."/>
            <person name="Jogler C."/>
        </authorList>
    </citation>
    <scope>NUCLEOTIDE SEQUENCE [LARGE SCALE GENOMIC DNA]</scope>
    <source>
        <strain evidence="6 7">Pla52o</strain>
    </source>
</reference>
<dbReference type="Proteomes" id="UP000316304">
    <property type="component" value="Unassembled WGS sequence"/>
</dbReference>
<dbReference type="GO" id="GO:0009055">
    <property type="term" value="F:electron transfer activity"/>
    <property type="evidence" value="ECO:0007669"/>
    <property type="project" value="InterPro"/>
</dbReference>
<proteinExistence type="predicted"/>
<evidence type="ECO:0000256" key="2">
    <source>
        <dbReference type="ARBA" id="ARBA00022723"/>
    </source>
</evidence>
<evidence type="ECO:0000313" key="7">
    <source>
        <dbReference type="Proteomes" id="UP000316304"/>
    </source>
</evidence>
<organism evidence="6 7">
    <name type="scientific">Novipirellula galeiformis</name>
    <dbReference type="NCBI Taxonomy" id="2528004"/>
    <lineage>
        <taxon>Bacteria</taxon>
        <taxon>Pseudomonadati</taxon>
        <taxon>Planctomycetota</taxon>
        <taxon>Planctomycetia</taxon>
        <taxon>Pirellulales</taxon>
        <taxon>Pirellulaceae</taxon>
        <taxon>Novipirellula</taxon>
    </lineage>
</organism>
<keyword evidence="7" id="KW-1185">Reference proteome</keyword>
<evidence type="ECO:0000256" key="4">
    <source>
        <dbReference type="PROSITE-ProRule" id="PRU00433"/>
    </source>
</evidence>
<name>A0A5C6CK72_9BACT</name>
<accession>A0A5C6CK72</accession>